<evidence type="ECO:0008006" key="4">
    <source>
        <dbReference type="Google" id="ProtNLM"/>
    </source>
</evidence>
<protein>
    <recommendedName>
        <fullName evidence="4">Defensin-like protein</fullName>
    </recommendedName>
</protein>
<gene>
    <name evidence="2" type="ORF">ISN44_As08g039750</name>
</gene>
<organism evidence="2 3">
    <name type="scientific">Arabidopsis suecica</name>
    <name type="common">Swedish thale-cress</name>
    <name type="synonym">Cardaminopsis suecica</name>
    <dbReference type="NCBI Taxonomy" id="45249"/>
    <lineage>
        <taxon>Eukaryota</taxon>
        <taxon>Viridiplantae</taxon>
        <taxon>Streptophyta</taxon>
        <taxon>Embryophyta</taxon>
        <taxon>Tracheophyta</taxon>
        <taxon>Spermatophyta</taxon>
        <taxon>Magnoliopsida</taxon>
        <taxon>eudicotyledons</taxon>
        <taxon>Gunneridae</taxon>
        <taxon>Pentapetalae</taxon>
        <taxon>rosids</taxon>
        <taxon>malvids</taxon>
        <taxon>Brassicales</taxon>
        <taxon>Brassicaceae</taxon>
        <taxon>Camelineae</taxon>
        <taxon>Arabidopsis</taxon>
    </lineage>
</organism>
<keyword evidence="1" id="KW-0732">Signal</keyword>
<dbReference type="EMBL" id="JAEFBJ010000008">
    <property type="protein sequence ID" value="KAG7584527.1"/>
    <property type="molecule type" value="Genomic_DNA"/>
</dbReference>
<sequence length="92" mass="10191">MGFSPKALVAFCFTVLFIISFVHCLPMTPVGSPGNGRKQIPRPEWRCYEDDGCRKGQVAGCDRYCKGIRITYGICIGLRCCCFEVTPIPPPT</sequence>
<proteinExistence type="predicted"/>
<keyword evidence="3" id="KW-1185">Reference proteome</keyword>
<evidence type="ECO:0000313" key="3">
    <source>
        <dbReference type="Proteomes" id="UP000694251"/>
    </source>
</evidence>
<comment type="caution">
    <text evidence="2">The sequence shown here is derived from an EMBL/GenBank/DDBJ whole genome shotgun (WGS) entry which is preliminary data.</text>
</comment>
<reference evidence="2 3" key="1">
    <citation type="submission" date="2020-12" db="EMBL/GenBank/DDBJ databases">
        <title>Concerted genomic and epigenomic changes stabilize Arabidopsis allopolyploids.</title>
        <authorList>
            <person name="Chen Z."/>
        </authorList>
    </citation>
    <scope>NUCLEOTIDE SEQUENCE [LARGE SCALE GENOMIC DNA]</scope>
    <source>
        <strain evidence="2">As9502</strain>
        <tissue evidence="2">Leaf</tissue>
    </source>
</reference>
<dbReference type="Proteomes" id="UP000694251">
    <property type="component" value="Chromosome 8"/>
</dbReference>
<dbReference type="AlphaFoldDB" id="A0A8T2BB28"/>
<dbReference type="OrthoDB" id="1025834at2759"/>
<evidence type="ECO:0000256" key="1">
    <source>
        <dbReference type="SAM" id="SignalP"/>
    </source>
</evidence>
<name>A0A8T2BB28_ARASU</name>
<feature type="chain" id="PRO_5035898981" description="Defensin-like protein" evidence="1">
    <location>
        <begin position="25"/>
        <end position="92"/>
    </location>
</feature>
<accession>A0A8T2BB28</accession>
<feature type="signal peptide" evidence="1">
    <location>
        <begin position="1"/>
        <end position="24"/>
    </location>
</feature>
<evidence type="ECO:0000313" key="2">
    <source>
        <dbReference type="EMBL" id="KAG7584527.1"/>
    </source>
</evidence>